<evidence type="ECO:0000256" key="4">
    <source>
        <dbReference type="ARBA" id="ARBA00023163"/>
    </source>
</evidence>
<dbReference type="CDD" id="cd00266">
    <property type="entry name" value="MADS_SRF_like"/>
    <property type="match status" value="1"/>
</dbReference>
<dbReference type="InterPro" id="IPR002100">
    <property type="entry name" value="TF_MADSbox"/>
</dbReference>
<dbReference type="GO" id="GO:0046983">
    <property type="term" value="F:protein dimerization activity"/>
    <property type="evidence" value="ECO:0007669"/>
    <property type="project" value="InterPro"/>
</dbReference>
<evidence type="ECO:0000313" key="9">
    <source>
        <dbReference type="Proteomes" id="UP000249464"/>
    </source>
</evidence>
<feature type="compositionally biased region" description="Polar residues" evidence="6">
    <location>
        <begin position="114"/>
        <end position="127"/>
    </location>
</feature>
<feature type="compositionally biased region" description="Polar residues" evidence="6">
    <location>
        <begin position="457"/>
        <end position="478"/>
    </location>
</feature>
<dbReference type="Proteomes" id="UP000249464">
    <property type="component" value="Unassembled WGS sequence"/>
</dbReference>
<dbReference type="GO" id="GO:0000987">
    <property type="term" value="F:cis-regulatory region sequence-specific DNA binding"/>
    <property type="evidence" value="ECO:0007669"/>
    <property type="project" value="InterPro"/>
</dbReference>
<evidence type="ECO:0000256" key="5">
    <source>
        <dbReference type="ARBA" id="ARBA00023242"/>
    </source>
</evidence>
<feature type="compositionally biased region" description="Polar residues" evidence="6">
    <location>
        <begin position="35"/>
        <end position="44"/>
    </location>
</feature>
<evidence type="ECO:0000256" key="1">
    <source>
        <dbReference type="ARBA" id="ARBA00004123"/>
    </source>
</evidence>
<evidence type="ECO:0000256" key="2">
    <source>
        <dbReference type="ARBA" id="ARBA00023015"/>
    </source>
</evidence>
<dbReference type="InterPro" id="IPR033897">
    <property type="entry name" value="SRF-like_MADS-box"/>
</dbReference>
<feature type="region of interest" description="Disordered" evidence="6">
    <location>
        <begin position="457"/>
        <end position="482"/>
    </location>
</feature>
<keyword evidence="3" id="KW-0238">DNA-binding</keyword>
<proteinExistence type="predicted"/>
<comment type="subcellular location">
    <subcellularLocation>
        <location evidence="1">Nucleus</location>
    </subcellularLocation>
</comment>
<dbReference type="InterPro" id="IPR036879">
    <property type="entry name" value="TF_MADSbox_sf"/>
</dbReference>
<evidence type="ECO:0000256" key="3">
    <source>
        <dbReference type="ARBA" id="ARBA00023125"/>
    </source>
</evidence>
<dbReference type="InterPro" id="IPR050142">
    <property type="entry name" value="MADS-box/MEF2_TF"/>
</dbReference>
<dbReference type="PRINTS" id="PR00404">
    <property type="entry name" value="MADSDOMAIN"/>
</dbReference>
<dbReference type="PROSITE" id="PS50066">
    <property type="entry name" value="MADS_BOX_2"/>
    <property type="match status" value="1"/>
</dbReference>
<name>A0A2X0PJG2_9BASI</name>
<keyword evidence="5" id="KW-0539">Nucleus</keyword>
<organism evidence="8 9">
    <name type="scientific">Microbotryum silenes-dioicae</name>
    <dbReference type="NCBI Taxonomy" id="796604"/>
    <lineage>
        <taxon>Eukaryota</taxon>
        <taxon>Fungi</taxon>
        <taxon>Dikarya</taxon>
        <taxon>Basidiomycota</taxon>
        <taxon>Pucciniomycotina</taxon>
        <taxon>Microbotryomycetes</taxon>
        <taxon>Microbotryales</taxon>
        <taxon>Microbotryaceae</taxon>
        <taxon>Microbotryum</taxon>
    </lineage>
</organism>
<gene>
    <name evidence="8" type="primary">BQ5605_C020g09075</name>
    <name evidence="8" type="ORF">BQ5605_C020G09075</name>
</gene>
<dbReference type="FunFam" id="3.40.1810.10:FF:000002">
    <property type="entry name" value="Serum response factor b"/>
    <property type="match status" value="1"/>
</dbReference>
<feature type="region of interest" description="Disordered" evidence="6">
    <location>
        <begin position="1"/>
        <end position="66"/>
    </location>
</feature>
<accession>A0A2X0PJG2</accession>
<dbReference type="STRING" id="796604.A0A2X0PJG2"/>
<dbReference type="EMBL" id="FQNC01000082">
    <property type="protein sequence ID" value="SGZ16877.1"/>
    <property type="molecule type" value="Genomic_DNA"/>
</dbReference>
<protein>
    <submittedName>
        <fullName evidence="8">BQ5605_C020g09075 protein</fullName>
    </submittedName>
</protein>
<dbReference type="Pfam" id="PF00319">
    <property type="entry name" value="SRF-TF"/>
    <property type="match status" value="1"/>
</dbReference>
<feature type="compositionally biased region" description="Low complexity" evidence="6">
    <location>
        <begin position="17"/>
        <end position="34"/>
    </location>
</feature>
<dbReference type="GO" id="GO:0005634">
    <property type="term" value="C:nucleus"/>
    <property type="evidence" value="ECO:0007669"/>
    <property type="project" value="UniProtKB-SubCell"/>
</dbReference>
<keyword evidence="2" id="KW-0805">Transcription regulation</keyword>
<feature type="domain" description="MADS-box" evidence="7">
    <location>
        <begin position="136"/>
        <end position="196"/>
    </location>
</feature>
<evidence type="ECO:0000313" key="8">
    <source>
        <dbReference type="EMBL" id="SGZ16877.1"/>
    </source>
</evidence>
<evidence type="ECO:0000259" key="7">
    <source>
        <dbReference type="PROSITE" id="PS50066"/>
    </source>
</evidence>
<keyword evidence="4" id="KW-0804">Transcription</keyword>
<dbReference type="GO" id="GO:0045944">
    <property type="term" value="P:positive regulation of transcription by RNA polymerase II"/>
    <property type="evidence" value="ECO:0007669"/>
    <property type="project" value="InterPro"/>
</dbReference>
<dbReference type="SMART" id="SM00432">
    <property type="entry name" value="MADS"/>
    <property type="match status" value="1"/>
</dbReference>
<dbReference type="GO" id="GO:0000981">
    <property type="term" value="F:DNA-binding transcription factor activity, RNA polymerase II-specific"/>
    <property type="evidence" value="ECO:0007669"/>
    <property type="project" value="InterPro"/>
</dbReference>
<dbReference type="AlphaFoldDB" id="A0A2X0PJG2"/>
<feature type="region of interest" description="Disordered" evidence="6">
    <location>
        <begin position="78"/>
        <end position="135"/>
    </location>
</feature>
<dbReference type="Gene3D" id="3.40.1810.10">
    <property type="entry name" value="Transcription factor, MADS-box"/>
    <property type="match status" value="1"/>
</dbReference>
<sequence>MPPSSKQRPFATTAADSTQLSASSGAGLSPSESTDPNNYGNNIYLNPEAGFDDDHRTSTGPAGSAVIAPAGLVQPIGSNQPSMILFDPRASPLSDDDDSDGEGSNTRPKKRKSQGNLRSTASMQSLKSAAGDDDDKSRRKIQIEYIEEKSKRHISFSKRKAGIMKKAYELSTLTGTQVLLLVVSESGWVYTFTTDKFKPLVKEDENGQLSQGQKLIAACLELFILPAPFISSQEAKDTGSPPFPSHPSYQTTSSGNFEANSATHGGQIALKANPRISSQSRPIASNRRVSSKGRIHIPTAIRIGHDPDVPPVPHLPTPMTSGGNGGSFMDQPLTSPISPHSTRVISHPPPSPAGRGMHHMQQQQAQAMLGAGHRPSQSDYADMFQRAEGMHMGASSYDPYGSTSCYLALVQSNPNIPSSMGYGGHPGAHPMSDSAYELYGGHYTHQTETYQQSGALQRPGSFQTRSHSVSSTGGQSNGYVADDFANRDSRARMEQLFGMVGTP</sequence>
<reference evidence="8 9" key="1">
    <citation type="submission" date="2016-11" db="EMBL/GenBank/DDBJ databases">
        <authorList>
            <person name="Jaros S."/>
            <person name="Januszkiewicz K."/>
            <person name="Wedrychowicz H."/>
        </authorList>
    </citation>
    <scope>NUCLEOTIDE SEQUENCE [LARGE SCALE GENOMIC DNA]</scope>
</reference>
<dbReference type="SUPFAM" id="SSF55455">
    <property type="entry name" value="SRF-like"/>
    <property type="match status" value="1"/>
</dbReference>
<feature type="region of interest" description="Disordered" evidence="6">
    <location>
        <begin position="233"/>
        <end position="252"/>
    </location>
</feature>
<evidence type="ECO:0000256" key="6">
    <source>
        <dbReference type="SAM" id="MobiDB-lite"/>
    </source>
</evidence>
<dbReference type="PANTHER" id="PTHR48019">
    <property type="entry name" value="SERUM RESPONSE FACTOR HOMOLOG"/>
    <property type="match status" value="1"/>
</dbReference>
<keyword evidence="9" id="KW-1185">Reference proteome</keyword>